<feature type="domain" description="C-CAP/cofactor C-like" evidence="3">
    <location>
        <begin position="223"/>
        <end position="377"/>
    </location>
</feature>
<proteinExistence type="inferred from homology"/>
<dbReference type="GeneID" id="111244344"/>
<dbReference type="PANTHER" id="PTHR15139">
    <property type="entry name" value="TUBULIN FOLDING COFACTOR C"/>
    <property type="match status" value="1"/>
</dbReference>
<dbReference type="PANTHER" id="PTHR15139:SF0">
    <property type="entry name" value="TUBULIN-SPECIFIC CHAPERONE C"/>
    <property type="match status" value="1"/>
</dbReference>
<dbReference type="Gene3D" id="2.160.20.70">
    <property type="match status" value="1"/>
</dbReference>
<dbReference type="EnsemblMetazoa" id="XM_022791344">
    <property type="protein sequence ID" value="XP_022647079"/>
    <property type="gene ID" value="LOC111244344"/>
</dbReference>
<dbReference type="CTD" id="6903"/>
<dbReference type="PROSITE" id="PS51329">
    <property type="entry name" value="C_CAP_COFACTOR_C"/>
    <property type="match status" value="1"/>
</dbReference>
<dbReference type="InterPro" id="IPR017901">
    <property type="entry name" value="C-CAP_CF_C-like"/>
</dbReference>
<evidence type="ECO:0000313" key="5">
    <source>
        <dbReference type="Proteomes" id="UP000594260"/>
    </source>
</evidence>
<keyword evidence="2" id="KW-0143">Chaperone</keyword>
<evidence type="ECO:0000256" key="1">
    <source>
        <dbReference type="ARBA" id="ARBA00008848"/>
    </source>
</evidence>
<dbReference type="SMART" id="SM00673">
    <property type="entry name" value="CARP"/>
    <property type="match status" value="2"/>
</dbReference>
<dbReference type="InterPro" id="IPR016098">
    <property type="entry name" value="CAP/MinC_C"/>
</dbReference>
<dbReference type="OrthoDB" id="194775at2759"/>
<dbReference type="RefSeq" id="XP_022647079.1">
    <property type="nucleotide sequence ID" value="XM_022791344.1"/>
</dbReference>
<dbReference type="InterPro" id="IPR006599">
    <property type="entry name" value="CARP_motif"/>
</dbReference>
<accession>A0A7M7J713</accession>
<dbReference type="GO" id="GO:0007023">
    <property type="term" value="P:post-chaperonin tubulin folding pathway"/>
    <property type="evidence" value="ECO:0007669"/>
    <property type="project" value="InterPro"/>
</dbReference>
<evidence type="ECO:0000259" key="3">
    <source>
        <dbReference type="PROSITE" id="PS51329"/>
    </source>
</evidence>
<sequence>MNLFNLRQLYDCFWSGAVSRAELHTCLPTAIEHTTIIGETKRIQQKGANAEKTSPRIRFRQAVYRNFWKEKDREGNCVSSRIVFVTISKHHPVERLRLRQFVIGKRTYSYVEMVSASESYRVFTLFAEQATKVDMALSEKNIDQSRILIRELQTLVNSQAAVLPSRDLQTYRERIENYKKKLDDIKAPKKRFAFSKAMKDAHSERLQGAEQKAKVAEAQLQQPGAASSAGDRVKSVANATFSLEGKRGENLELNNVHGEVELNDLEKCRVVIRGWPSTLYVNDVHDSTLICDPVANSVLIVGFHGSSLQVACQQLRVHKATEATFRLHITSRSIIEDCHNIKFGSLPSDYSASENSWSRSGLDRSTNNFFRVDDFNWLSTTQPSPNWKLLD</sequence>
<dbReference type="GO" id="GO:0005737">
    <property type="term" value="C:cytoplasm"/>
    <property type="evidence" value="ECO:0007669"/>
    <property type="project" value="TreeGrafter"/>
</dbReference>
<evidence type="ECO:0000256" key="2">
    <source>
        <dbReference type="ARBA" id="ARBA00023186"/>
    </source>
</evidence>
<dbReference type="InParanoid" id="A0A7M7J713"/>
<dbReference type="InterPro" id="IPR012945">
    <property type="entry name" value="Tubulin-bd_cofactor_C_dom"/>
</dbReference>
<evidence type="ECO:0000313" key="4">
    <source>
        <dbReference type="EnsemblMetazoa" id="XP_022647079"/>
    </source>
</evidence>
<dbReference type="GO" id="GO:0007021">
    <property type="term" value="P:tubulin complex assembly"/>
    <property type="evidence" value="ECO:0007669"/>
    <property type="project" value="TreeGrafter"/>
</dbReference>
<comment type="similarity">
    <text evidence="1">Belongs to the TBCC family.</text>
</comment>
<keyword evidence="5" id="KW-1185">Reference proteome</keyword>
<organism evidence="4 5">
    <name type="scientific">Varroa destructor</name>
    <name type="common">Honeybee mite</name>
    <dbReference type="NCBI Taxonomy" id="109461"/>
    <lineage>
        <taxon>Eukaryota</taxon>
        <taxon>Metazoa</taxon>
        <taxon>Ecdysozoa</taxon>
        <taxon>Arthropoda</taxon>
        <taxon>Chelicerata</taxon>
        <taxon>Arachnida</taxon>
        <taxon>Acari</taxon>
        <taxon>Parasitiformes</taxon>
        <taxon>Mesostigmata</taxon>
        <taxon>Gamasina</taxon>
        <taxon>Dermanyssoidea</taxon>
        <taxon>Varroidae</taxon>
        <taxon>Varroa</taxon>
    </lineage>
</organism>
<dbReference type="Pfam" id="PF07986">
    <property type="entry name" value="TBCC"/>
    <property type="match status" value="1"/>
</dbReference>
<dbReference type="FunCoup" id="A0A7M7J713">
    <property type="interactions" value="1071"/>
</dbReference>
<dbReference type="OMA" id="AWHEARD"/>
<protein>
    <recommendedName>
        <fullName evidence="3">C-CAP/cofactor C-like domain-containing protein</fullName>
    </recommendedName>
</protein>
<reference evidence="4" key="1">
    <citation type="submission" date="2021-01" db="UniProtKB">
        <authorList>
            <consortium name="EnsemblMetazoa"/>
        </authorList>
    </citation>
    <scope>IDENTIFICATION</scope>
</reference>
<dbReference type="InterPro" id="IPR027684">
    <property type="entry name" value="TBCC"/>
</dbReference>
<name>A0A7M7J713_VARDE</name>
<dbReference type="Proteomes" id="UP000594260">
    <property type="component" value="Unplaced"/>
</dbReference>
<dbReference type="AlphaFoldDB" id="A0A7M7J713"/>
<dbReference type="KEGG" id="vde:111244344"/>